<keyword evidence="3" id="KW-1185">Reference proteome</keyword>
<organism evidence="2 3">
    <name type="scientific">Dorcoceras hygrometricum</name>
    <dbReference type="NCBI Taxonomy" id="472368"/>
    <lineage>
        <taxon>Eukaryota</taxon>
        <taxon>Viridiplantae</taxon>
        <taxon>Streptophyta</taxon>
        <taxon>Embryophyta</taxon>
        <taxon>Tracheophyta</taxon>
        <taxon>Spermatophyta</taxon>
        <taxon>Magnoliopsida</taxon>
        <taxon>eudicotyledons</taxon>
        <taxon>Gunneridae</taxon>
        <taxon>Pentapetalae</taxon>
        <taxon>asterids</taxon>
        <taxon>lamiids</taxon>
        <taxon>Lamiales</taxon>
        <taxon>Gesneriaceae</taxon>
        <taxon>Didymocarpoideae</taxon>
        <taxon>Trichosporeae</taxon>
        <taxon>Loxocarpinae</taxon>
        <taxon>Dorcoceras</taxon>
    </lineage>
</organism>
<accession>A0A2Z7AZ31</accession>
<gene>
    <name evidence="2" type="ORF">F511_16788</name>
</gene>
<dbReference type="EMBL" id="KV010658">
    <property type="protein sequence ID" value="KZV27151.1"/>
    <property type="molecule type" value="Genomic_DNA"/>
</dbReference>
<proteinExistence type="predicted"/>
<reference evidence="2 3" key="1">
    <citation type="journal article" date="2015" name="Proc. Natl. Acad. Sci. U.S.A.">
        <title>The resurrection genome of Boea hygrometrica: A blueprint for survival of dehydration.</title>
        <authorList>
            <person name="Xiao L."/>
            <person name="Yang G."/>
            <person name="Zhang L."/>
            <person name="Yang X."/>
            <person name="Zhao S."/>
            <person name="Ji Z."/>
            <person name="Zhou Q."/>
            <person name="Hu M."/>
            <person name="Wang Y."/>
            <person name="Chen M."/>
            <person name="Xu Y."/>
            <person name="Jin H."/>
            <person name="Xiao X."/>
            <person name="Hu G."/>
            <person name="Bao F."/>
            <person name="Hu Y."/>
            <person name="Wan P."/>
            <person name="Li L."/>
            <person name="Deng X."/>
            <person name="Kuang T."/>
            <person name="Xiang C."/>
            <person name="Zhu J.K."/>
            <person name="Oliver M.J."/>
            <person name="He Y."/>
        </authorList>
    </citation>
    <scope>NUCLEOTIDE SEQUENCE [LARGE SCALE GENOMIC DNA]</scope>
    <source>
        <strain evidence="3">cv. XS01</strain>
    </source>
</reference>
<evidence type="ECO:0000256" key="1">
    <source>
        <dbReference type="SAM" id="MobiDB-lite"/>
    </source>
</evidence>
<name>A0A2Z7AZ31_9LAMI</name>
<sequence>MSCEPTASCIAEPLRVTQCTGLPIPVQTNKLTGALGYSFETHHTEKFFSILPSPSLPPPAAAAPSPAAVDAAVAFRYDRPGKEILLAKYTLGFWCMPTKELEKPVMERIRSNQRSAISIGDSRSQTPSRQTAGSGSGTGRQQDPLEDFDYSDPHCNPFQQPNRLQELLATYVHKVLISRNCE</sequence>
<evidence type="ECO:0000313" key="3">
    <source>
        <dbReference type="Proteomes" id="UP000250235"/>
    </source>
</evidence>
<feature type="compositionally biased region" description="Polar residues" evidence="1">
    <location>
        <begin position="115"/>
        <end position="133"/>
    </location>
</feature>
<feature type="region of interest" description="Disordered" evidence="1">
    <location>
        <begin position="115"/>
        <end position="156"/>
    </location>
</feature>
<evidence type="ECO:0000313" key="2">
    <source>
        <dbReference type="EMBL" id="KZV27151.1"/>
    </source>
</evidence>
<dbReference type="AlphaFoldDB" id="A0A2Z7AZ31"/>
<dbReference type="Proteomes" id="UP000250235">
    <property type="component" value="Unassembled WGS sequence"/>
</dbReference>
<protein>
    <submittedName>
        <fullName evidence="2">Uncharacterized protein</fullName>
    </submittedName>
</protein>